<feature type="domain" description="Nephrocystin 3-like N-terminal" evidence="3">
    <location>
        <begin position="11"/>
        <end position="65"/>
    </location>
</feature>
<evidence type="ECO:0000259" key="3">
    <source>
        <dbReference type="Pfam" id="PF24883"/>
    </source>
</evidence>
<dbReference type="Pfam" id="PF24883">
    <property type="entry name" value="NPHP3_N"/>
    <property type="match status" value="1"/>
</dbReference>
<evidence type="ECO:0000256" key="2">
    <source>
        <dbReference type="SAM" id="Phobius"/>
    </source>
</evidence>
<name>A0A0W0G219_MONRR</name>
<evidence type="ECO:0000256" key="1">
    <source>
        <dbReference type="ARBA" id="ARBA00022737"/>
    </source>
</evidence>
<keyword evidence="2" id="KW-0812">Transmembrane</keyword>
<evidence type="ECO:0000313" key="4">
    <source>
        <dbReference type="EMBL" id="KTB42611.1"/>
    </source>
</evidence>
<sequence>MSRQEIQVEILGWIRSPRHERPLYWLHGPAGAGKSVIAQTIAELGENEGSLRASFFFSRNHGERSHSPEESGCPDFLREYPVQRVARELLPVIIIDGVDECTGISVQHRIIILVASLLEDNFPLQFLIFSRPEPQIRERFANGALWLRLKQLGLDDPGNTCRDIKSAKGPGRIPEDGSAPNDLKKWQGLPIVSRGAAILLMALYLTYLYFQSLYNVPDESEEQSDEGHTIPKTKINTIAAALV</sequence>
<organism evidence="4 5">
    <name type="scientific">Moniliophthora roreri</name>
    <name type="common">Frosty pod rot fungus</name>
    <name type="synonym">Monilia roreri</name>
    <dbReference type="NCBI Taxonomy" id="221103"/>
    <lineage>
        <taxon>Eukaryota</taxon>
        <taxon>Fungi</taxon>
        <taxon>Dikarya</taxon>
        <taxon>Basidiomycota</taxon>
        <taxon>Agaricomycotina</taxon>
        <taxon>Agaricomycetes</taxon>
        <taxon>Agaricomycetidae</taxon>
        <taxon>Agaricales</taxon>
        <taxon>Marasmiineae</taxon>
        <taxon>Marasmiaceae</taxon>
        <taxon>Moniliophthora</taxon>
    </lineage>
</organism>
<dbReference type="AlphaFoldDB" id="A0A0W0G219"/>
<keyword evidence="2" id="KW-0472">Membrane</keyword>
<comment type="caution">
    <text evidence="4">The sequence shown here is derived from an EMBL/GenBank/DDBJ whole genome shotgun (WGS) entry which is preliminary data.</text>
</comment>
<dbReference type="Proteomes" id="UP000054988">
    <property type="component" value="Unassembled WGS sequence"/>
</dbReference>
<accession>A0A0W0G219</accession>
<dbReference type="EMBL" id="LATX01001314">
    <property type="protein sequence ID" value="KTB42611.1"/>
    <property type="molecule type" value="Genomic_DNA"/>
</dbReference>
<dbReference type="SUPFAM" id="SSF52540">
    <property type="entry name" value="P-loop containing nucleoside triphosphate hydrolases"/>
    <property type="match status" value="1"/>
</dbReference>
<gene>
    <name evidence="4" type="ORF">WG66_4817</name>
</gene>
<reference evidence="4 5" key="1">
    <citation type="submission" date="2015-12" db="EMBL/GenBank/DDBJ databases">
        <title>Draft genome sequence of Moniliophthora roreri, the causal agent of frosty pod rot of cacao.</title>
        <authorList>
            <person name="Aime M.C."/>
            <person name="Diaz-Valderrama J.R."/>
            <person name="Kijpornyongpan T."/>
            <person name="Phillips-Mora W."/>
        </authorList>
    </citation>
    <scope>NUCLEOTIDE SEQUENCE [LARGE SCALE GENOMIC DNA]</scope>
    <source>
        <strain evidence="4 5">MCA 2952</strain>
    </source>
</reference>
<keyword evidence="2" id="KW-1133">Transmembrane helix</keyword>
<evidence type="ECO:0000313" key="5">
    <source>
        <dbReference type="Proteomes" id="UP000054988"/>
    </source>
</evidence>
<keyword evidence="1" id="KW-0677">Repeat</keyword>
<dbReference type="PANTHER" id="PTHR10039">
    <property type="entry name" value="AMELOGENIN"/>
    <property type="match status" value="1"/>
</dbReference>
<dbReference type="InterPro" id="IPR027417">
    <property type="entry name" value="P-loop_NTPase"/>
</dbReference>
<dbReference type="InterPro" id="IPR056884">
    <property type="entry name" value="NPHP3-like_N"/>
</dbReference>
<proteinExistence type="predicted"/>
<protein>
    <recommendedName>
        <fullName evidence="3">Nephrocystin 3-like N-terminal domain-containing protein</fullName>
    </recommendedName>
</protein>
<feature type="transmembrane region" description="Helical" evidence="2">
    <location>
        <begin position="191"/>
        <end position="210"/>
    </location>
</feature>